<accession>A0ABW9YJA6</accession>
<reference evidence="2 3" key="1">
    <citation type="journal article" date="2017" name="Int. J. Syst. Evol. Microbiol.">
        <title>Photobacterium alginatilyticum sp. nov., a marine bacterium isolated from bottom seawater.</title>
        <authorList>
            <person name="Wang X."/>
            <person name="Wang Y."/>
            <person name="Yang X."/>
            <person name="Sun H."/>
            <person name="Li B."/>
            <person name="Zhang X.H."/>
        </authorList>
    </citation>
    <scope>NUCLEOTIDE SEQUENCE [LARGE SCALE GENOMIC DNA]</scope>
    <source>
        <strain evidence="2 3">P03D4</strain>
    </source>
</reference>
<dbReference type="EMBL" id="RSEJ01000015">
    <property type="protein sequence ID" value="NBI53835.1"/>
    <property type="molecule type" value="Genomic_DNA"/>
</dbReference>
<evidence type="ECO:0000313" key="3">
    <source>
        <dbReference type="Proteomes" id="UP000738517"/>
    </source>
</evidence>
<feature type="domain" description="Resolvase/invertase-type recombinase catalytic" evidence="1">
    <location>
        <begin position="2"/>
        <end position="141"/>
    </location>
</feature>
<dbReference type="PANTHER" id="PTHR30461:SF23">
    <property type="entry name" value="DNA RECOMBINASE-RELATED"/>
    <property type="match status" value="1"/>
</dbReference>
<gene>
    <name evidence="2" type="ORF">EIZ48_14750</name>
</gene>
<keyword evidence="3" id="KW-1185">Reference proteome</keyword>
<dbReference type="Gene3D" id="3.40.50.1390">
    <property type="entry name" value="Resolvase, N-terminal catalytic domain"/>
    <property type="match status" value="1"/>
</dbReference>
<dbReference type="InterPro" id="IPR050639">
    <property type="entry name" value="SSR_resolvase"/>
</dbReference>
<dbReference type="Proteomes" id="UP000738517">
    <property type="component" value="Unassembled WGS sequence"/>
</dbReference>
<organism evidence="2 3">
    <name type="scientific">Photobacterium alginatilyticum</name>
    <dbReference type="NCBI Taxonomy" id="1775171"/>
    <lineage>
        <taxon>Bacteria</taxon>
        <taxon>Pseudomonadati</taxon>
        <taxon>Pseudomonadota</taxon>
        <taxon>Gammaproteobacteria</taxon>
        <taxon>Vibrionales</taxon>
        <taxon>Vibrionaceae</taxon>
        <taxon>Photobacterium</taxon>
    </lineage>
</organism>
<dbReference type="SMART" id="SM00857">
    <property type="entry name" value="Resolvase"/>
    <property type="match status" value="1"/>
</dbReference>
<dbReference type="InterPro" id="IPR006119">
    <property type="entry name" value="Resolv_N"/>
</dbReference>
<dbReference type="SUPFAM" id="SSF53041">
    <property type="entry name" value="Resolvase-like"/>
    <property type="match status" value="1"/>
</dbReference>
<dbReference type="InterPro" id="IPR036162">
    <property type="entry name" value="Resolvase-like_N_sf"/>
</dbReference>
<evidence type="ECO:0000259" key="1">
    <source>
        <dbReference type="PROSITE" id="PS51736"/>
    </source>
</evidence>
<name>A0ABW9YJA6_9GAMM</name>
<proteinExistence type="predicted"/>
<dbReference type="PROSITE" id="PS51736">
    <property type="entry name" value="RECOMBINASES_3"/>
    <property type="match status" value="1"/>
</dbReference>
<dbReference type="PANTHER" id="PTHR30461">
    <property type="entry name" value="DNA-INVERTASE FROM LAMBDOID PROPHAGE"/>
    <property type="match status" value="1"/>
</dbReference>
<comment type="caution">
    <text evidence="2">The sequence shown here is derived from an EMBL/GenBank/DDBJ whole genome shotgun (WGS) entry which is preliminary data.</text>
</comment>
<dbReference type="CDD" id="cd00338">
    <property type="entry name" value="Ser_Recombinase"/>
    <property type="match status" value="1"/>
</dbReference>
<protein>
    <submittedName>
        <fullName evidence="2">Recombinase family protein</fullName>
    </submittedName>
</protein>
<sequence>MRLYGYIRTCTTNRSGSYNSIENQRDRICEWVNKNGHELVCFFTDEAVSNYKNLNGTEFVNMLNMIEQCIISPKIDGVIVSSISRISRNIDLCYSFSDNLDTYGVKLISATEDLSYFYNSRDFLLTQKILSNHLKTNKHQR</sequence>
<evidence type="ECO:0000313" key="2">
    <source>
        <dbReference type="EMBL" id="NBI53835.1"/>
    </source>
</evidence>
<dbReference type="RefSeq" id="WP_160652858.1">
    <property type="nucleotide sequence ID" value="NZ_RSEJ01000015.1"/>
</dbReference>
<dbReference type="Pfam" id="PF00239">
    <property type="entry name" value="Resolvase"/>
    <property type="match status" value="1"/>
</dbReference>